<evidence type="ECO:0000256" key="5">
    <source>
        <dbReference type="ARBA" id="ARBA00023288"/>
    </source>
</evidence>
<protein>
    <submittedName>
        <fullName evidence="7">LppP/LprE family lipoprotein</fullName>
    </submittedName>
</protein>
<keyword evidence="8" id="KW-1185">Reference proteome</keyword>
<evidence type="ECO:0000256" key="3">
    <source>
        <dbReference type="ARBA" id="ARBA00023136"/>
    </source>
</evidence>
<organism evidence="7 8">
    <name type="scientific">Corynebacterium lemuris</name>
    <dbReference type="NCBI Taxonomy" id="1859292"/>
    <lineage>
        <taxon>Bacteria</taxon>
        <taxon>Bacillati</taxon>
        <taxon>Actinomycetota</taxon>
        <taxon>Actinomycetes</taxon>
        <taxon>Mycobacteriales</taxon>
        <taxon>Corynebacteriaceae</taxon>
        <taxon>Corynebacterium</taxon>
    </lineage>
</organism>
<accession>A0ABT2G1N8</accession>
<evidence type="ECO:0000256" key="1">
    <source>
        <dbReference type="ARBA" id="ARBA00022475"/>
    </source>
</evidence>
<dbReference type="RefSeq" id="WP_259428249.1">
    <property type="nucleotide sequence ID" value="NZ_JANWTC010000008.1"/>
</dbReference>
<feature type="signal peptide" evidence="6">
    <location>
        <begin position="1"/>
        <end position="18"/>
    </location>
</feature>
<comment type="caution">
    <text evidence="7">The sequence shown here is derived from an EMBL/GenBank/DDBJ whole genome shotgun (WGS) entry which is preliminary data.</text>
</comment>
<dbReference type="Proteomes" id="UP001205965">
    <property type="component" value="Unassembled WGS sequence"/>
</dbReference>
<evidence type="ECO:0000256" key="4">
    <source>
        <dbReference type="ARBA" id="ARBA00023139"/>
    </source>
</evidence>
<proteinExistence type="predicted"/>
<evidence type="ECO:0000313" key="7">
    <source>
        <dbReference type="EMBL" id="MCS5480187.1"/>
    </source>
</evidence>
<dbReference type="Pfam" id="PF14041">
    <property type="entry name" value="Lipoprotein_21"/>
    <property type="match status" value="1"/>
</dbReference>
<dbReference type="PROSITE" id="PS51257">
    <property type="entry name" value="PROKAR_LIPOPROTEIN"/>
    <property type="match status" value="1"/>
</dbReference>
<feature type="chain" id="PRO_5047097192" evidence="6">
    <location>
        <begin position="19"/>
        <end position="194"/>
    </location>
</feature>
<keyword evidence="1" id="KW-1003">Cell membrane</keyword>
<name>A0ABT2G1N8_9CORY</name>
<reference evidence="7 8" key="1">
    <citation type="submission" date="2022-08" db="EMBL/GenBank/DDBJ databases">
        <title>YIM 101645 draft genome.</title>
        <authorList>
            <person name="Chen X."/>
        </authorList>
    </citation>
    <scope>NUCLEOTIDE SEQUENCE [LARGE SCALE GENOMIC DNA]</scope>
    <source>
        <strain evidence="7 8">YIM 101645</strain>
    </source>
</reference>
<evidence type="ECO:0000256" key="2">
    <source>
        <dbReference type="ARBA" id="ARBA00022729"/>
    </source>
</evidence>
<keyword evidence="3" id="KW-0472">Membrane</keyword>
<evidence type="ECO:0000313" key="8">
    <source>
        <dbReference type="Proteomes" id="UP001205965"/>
    </source>
</evidence>
<dbReference type="EMBL" id="JANWTC010000008">
    <property type="protein sequence ID" value="MCS5480187.1"/>
    <property type="molecule type" value="Genomic_DNA"/>
</dbReference>
<sequence>MRPLIILTALLLAGCAGEDVPPEQTTVTVTTTPPAAPPPTTPTVTAEAEAEACGVDTQAPVIYENITQVPAPTAPGEGWEYYGQSNYNPCADLSYALVWVTGSDRPLKQSQLMLFHRGSYIGVGALAPQSMSVVAADDTSVHTRMLDFEAKERDQAPDVMAERYQVDVTFWWNGERVEPIGEIPNQSLAVPLPH</sequence>
<dbReference type="InterPro" id="IPR025971">
    <property type="entry name" value="LppP/LprE"/>
</dbReference>
<keyword evidence="5 7" id="KW-0449">Lipoprotein</keyword>
<keyword evidence="4" id="KW-0564">Palmitate</keyword>
<keyword evidence="2 6" id="KW-0732">Signal</keyword>
<gene>
    <name evidence="7" type="ORF">NYP18_11025</name>
</gene>
<evidence type="ECO:0000256" key="6">
    <source>
        <dbReference type="SAM" id="SignalP"/>
    </source>
</evidence>